<dbReference type="InterPro" id="IPR036291">
    <property type="entry name" value="NAD(P)-bd_dom_sf"/>
</dbReference>
<evidence type="ECO:0000256" key="1">
    <source>
        <dbReference type="ARBA" id="ARBA00004871"/>
    </source>
</evidence>
<feature type="domain" description="Shikimate dehydrogenase substrate binding N-terminal" evidence="4">
    <location>
        <begin position="23"/>
        <end position="104"/>
    </location>
</feature>
<dbReference type="EMBL" id="FOLQ01000006">
    <property type="protein sequence ID" value="SFD66808.1"/>
    <property type="molecule type" value="Genomic_DNA"/>
</dbReference>
<evidence type="ECO:0000259" key="4">
    <source>
        <dbReference type="Pfam" id="PF08501"/>
    </source>
</evidence>
<dbReference type="InterPro" id="IPR022893">
    <property type="entry name" value="Shikimate_DH_fam"/>
</dbReference>
<dbReference type="GO" id="GO:0050661">
    <property type="term" value="F:NADP binding"/>
    <property type="evidence" value="ECO:0007669"/>
    <property type="project" value="TreeGrafter"/>
</dbReference>
<evidence type="ECO:0000313" key="6">
    <source>
        <dbReference type="Proteomes" id="UP000198598"/>
    </source>
</evidence>
<dbReference type="GO" id="GO:0005829">
    <property type="term" value="C:cytosol"/>
    <property type="evidence" value="ECO:0007669"/>
    <property type="project" value="TreeGrafter"/>
</dbReference>
<keyword evidence="3" id="KW-0057">Aromatic amino acid biosynthesis</keyword>
<gene>
    <name evidence="5" type="ORF">SAMN05216167_106158</name>
</gene>
<dbReference type="CDD" id="cd01065">
    <property type="entry name" value="NAD_bind_Shikimate_DH"/>
    <property type="match status" value="1"/>
</dbReference>
<dbReference type="Gene3D" id="3.40.50.10860">
    <property type="entry name" value="Leucine Dehydrogenase, chain A, domain 1"/>
    <property type="match status" value="1"/>
</dbReference>
<protein>
    <submittedName>
        <fullName evidence="5">Shikimate dehydrogenase</fullName>
    </submittedName>
</protein>
<keyword evidence="3" id="KW-0028">Amino-acid biosynthesis</keyword>
<dbReference type="AlphaFoldDB" id="A0A1I1UB54"/>
<dbReference type="GO" id="GO:0004764">
    <property type="term" value="F:shikimate 3-dehydrogenase (NADP+) activity"/>
    <property type="evidence" value="ECO:0007669"/>
    <property type="project" value="InterPro"/>
</dbReference>
<dbReference type="STRING" id="662367.SAMN05216167_106158"/>
<name>A0A1I1UB54_9BACT</name>
<dbReference type="Pfam" id="PF08501">
    <property type="entry name" value="Shikimate_dh_N"/>
    <property type="match status" value="1"/>
</dbReference>
<dbReference type="Proteomes" id="UP000198598">
    <property type="component" value="Unassembled WGS sequence"/>
</dbReference>
<dbReference type="SUPFAM" id="SSF53223">
    <property type="entry name" value="Aminoacid dehydrogenase-like, N-terminal domain"/>
    <property type="match status" value="1"/>
</dbReference>
<keyword evidence="6" id="KW-1185">Reference proteome</keyword>
<evidence type="ECO:0000313" key="5">
    <source>
        <dbReference type="EMBL" id="SFD66808.1"/>
    </source>
</evidence>
<dbReference type="GO" id="GO:0009073">
    <property type="term" value="P:aromatic amino acid family biosynthetic process"/>
    <property type="evidence" value="ECO:0007669"/>
    <property type="project" value="UniProtKB-KW"/>
</dbReference>
<evidence type="ECO:0000256" key="2">
    <source>
        <dbReference type="ARBA" id="ARBA00023002"/>
    </source>
</evidence>
<proteinExistence type="predicted"/>
<keyword evidence="2" id="KW-0560">Oxidoreductase</keyword>
<accession>A0A1I1UB54</accession>
<dbReference type="SUPFAM" id="SSF51735">
    <property type="entry name" value="NAD(P)-binding Rossmann-fold domains"/>
    <property type="match status" value="1"/>
</dbReference>
<dbReference type="GO" id="GO:0019632">
    <property type="term" value="P:shikimate metabolic process"/>
    <property type="evidence" value="ECO:0007669"/>
    <property type="project" value="TreeGrafter"/>
</dbReference>
<dbReference type="Gene3D" id="3.40.50.720">
    <property type="entry name" value="NAD(P)-binding Rossmann-like Domain"/>
    <property type="match status" value="1"/>
</dbReference>
<organism evidence="5 6">
    <name type="scientific">Spirosoma endophyticum</name>
    <dbReference type="NCBI Taxonomy" id="662367"/>
    <lineage>
        <taxon>Bacteria</taxon>
        <taxon>Pseudomonadati</taxon>
        <taxon>Bacteroidota</taxon>
        <taxon>Cytophagia</taxon>
        <taxon>Cytophagales</taxon>
        <taxon>Cytophagaceae</taxon>
        <taxon>Spirosoma</taxon>
    </lineage>
</organism>
<dbReference type="PANTHER" id="PTHR21089">
    <property type="entry name" value="SHIKIMATE DEHYDROGENASE"/>
    <property type="match status" value="1"/>
</dbReference>
<reference evidence="5 6" key="1">
    <citation type="submission" date="2016-10" db="EMBL/GenBank/DDBJ databases">
        <authorList>
            <person name="de Groot N.N."/>
        </authorList>
    </citation>
    <scope>NUCLEOTIDE SEQUENCE [LARGE SCALE GENOMIC DNA]</scope>
    <source>
        <strain evidence="5 6">DSM 26130</strain>
    </source>
</reference>
<sequence length="264" mass="29517">MPRLESCGIGIFNPILIMKRYGLIGFPLTHSFSQRYFTEKFAREGISDSRYDLFELPNITALPDLLKLPGLRGLNVTIPHKLVVLPYVDRLDASAEKIGAVNVIKFESDSSLTGYNSDYYGFRQSLTNWLNLLQRTPHELQALVLGTGGASKAVTVALADLGIAYKFVSRTKTDNALTYDDLSAGLGDYHLIINGSPVGTYPHIDEAPALPYHLLTHHHLLYDLVYNPIETKFMQLGRERGAATHNGLRMLELQAEKAWEIWQG</sequence>
<comment type="pathway">
    <text evidence="1">Metabolic intermediate biosynthesis; chorismate biosynthesis; chorismate from D-erythrose 4-phosphate and phosphoenolpyruvate: step 4/7.</text>
</comment>
<dbReference type="InterPro" id="IPR013708">
    <property type="entry name" value="Shikimate_DH-bd_N"/>
</dbReference>
<evidence type="ECO:0000256" key="3">
    <source>
        <dbReference type="ARBA" id="ARBA00023141"/>
    </source>
</evidence>
<dbReference type="InterPro" id="IPR046346">
    <property type="entry name" value="Aminoacid_DH-like_N_sf"/>
</dbReference>
<dbReference type="GO" id="GO:0009423">
    <property type="term" value="P:chorismate biosynthetic process"/>
    <property type="evidence" value="ECO:0007669"/>
    <property type="project" value="TreeGrafter"/>
</dbReference>
<dbReference type="PANTHER" id="PTHR21089:SF1">
    <property type="entry name" value="BIFUNCTIONAL 3-DEHYDROQUINATE DEHYDRATASE_SHIKIMATE DEHYDROGENASE, CHLOROPLASTIC"/>
    <property type="match status" value="1"/>
</dbReference>